<keyword evidence="6 7" id="KW-0472">Membrane</keyword>
<keyword evidence="5 7" id="KW-1133">Transmembrane helix</keyword>
<feature type="domain" description="Bacterial sugar transferase" evidence="8">
    <location>
        <begin position="284"/>
        <end position="468"/>
    </location>
</feature>
<dbReference type="InterPro" id="IPR003362">
    <property type="entry name" value="Bact_transf"/>
</dbReference>
<proteinExistence type="inferred from homology"/>
<dbReference type="InterPro" id="IPR017473">
    <property type="entry name" value="Undecaprenyl-P_gluc_Ptfrase"/>
</dbReference>
<dbReference type="SUPFAM" id="SSF51735">
    <property type="entry name" value="NAD(P)-binding Rossmann-fold domains"/>
    <property type="match status" value="1"/>
</dbReference>
<feature type="transmembrane region" description="Helical" evidence="7">
    <location>
        <begin position="290"/>
        <end position="310"/>
    </location>
</feature>
<keyword evidence="4 7" id="KW-0812">Transmembrane</keyword>
<keyword evidence="3 9" id="KW-0808">Transferase</keyword>
<evidence type="ECO:0000256" key="3">
    <source>
        <dbReference type="ARBA" id="ARBA00022679"/>
    </source>
</evidence>
<evidence type="ECO:0000256" key="4">
    <source>
        <dbReference type="ARBA" id="ARBA00022692"/>
    </source>
</evidence>
<feature type="transmembrane region" description="Helical" evidence="7">
    <location>
        <begin position="21"/>
        <end position="44"/>
    </location>
</feature>
<dbReference type="STRING" id="377629.TERTU_4327"/>
<dbReference type="InterPro" id="IPR036291">
    <property type="entry name" value="NAD(P)-bd_dom_sf"/>
</dbReference>
<accession>C5BIE5</accession>
<evidence type="ECO:0000259" key="8">
    <source>
        <dbReference type="Pfam" id="PF02397"/>
    </source>
</evidence>
<sequence>MLRNYSTVQVSRKRLLRNHDTFIQWVQHVLNISCVCACLVLLTYSEVGEFTVPYRSLIAFTVLLMVLVYRSLGIYRRFENLEGGVRQLCRAWGLVVILLGVLSAITGVTDIFSKSVIIEWGVMSIAAQILIFYITYKIHAWYSQRVQVRIPTLIIGAGNMAQHLAERITSNIWLPEEVVGVMTRDAVPIDWAKEQYPFLGDVDQIADVVKEKGVKRIYVALAFHNIDKLLDIQERLKDVNVDLIWAPDIFSLNLLNHSVREMAGVPLINLNETPLLAGGPAFVKYTLDKLFSLIAIVMLSPILISVALIIKATSKGPIIFKQIRDGWDGKQFHVYKFRSMYVHTPEKIVKQATKGDPRITPIGRFIRRTSIDELPQLFNVLEGSMSLVGPRPHAVSHNQFYSGQVKQYLARHRIKPGMTGLAQVNGHRGETETVEAMEKRVRYDLEYIKNWSLSLDLKILFKTPFVLFSKNAY</sequence>
<dbReference type="Pfam" id="PF02397">
    <property type="entry name" value="Bac_transf"/>
    <property type="match status" value="1"/>
</dbReference>
<dbReference type="Proteomes" id="UP000009080">
    <property type="component" value="Chromosome"/>
</dbReference>
<dbReference type="InterPro" id="IPR017475">
    <property type="entry name" value="EPS_sugar_tfrase"/>
</dbReference>
<protein>
    <submittedName>
        <fullName evidence="9">Undecaprenyl-phosphate glucose phosphotransferase</fullName>
        <ecNumber evidence="9">2.7.8.-</ecNumber>
    </submittedName>
</protein>
<dbReference type="NCBIfam" id="TIGR03023">
    <property type="entry name" value="WcaJ_sugtrans"/>
    <property type="match status" value="1"/>
</dbReference>
<dbReference type="PANTHER" id="PTHR30576:SF0">
    <property type="entry name" value="UNDECAPRENYL-PHOSPHATE N-ACETYLGALACTOSAMINYL 1-PHOSPHATE TRANSFERASE-RELATED"/>
    <property type="match status" value="1"/>
</dbReference>
<evidence type="ECO:0000313" key="9">
    <source>
        <dbReference type="EMBL" id="ACR14497.1"/>
    </source>
</evidence>
<evidence type="ECO:0000256" key="1">
    <source>
        <dbReference type="ARBA" id="ARBA00004141"/>
    </source>
</evidence>
<dbReference type="PANTHER" id="PTHR30576">
    <property type="entry name" value="COLANIC BIOSYNTHESIS UDP-GLUCOSE LIPID CARRIER TRANSFERASE"/>
    <property type="match status" value="1"/>
</dbReference>
<dbReference type="Gene3D" id="3.40.50.720">
    <property type="entry name" value="NAD(P)-binding Rossmann-like Domain"/>
    <property type="match status" value="1"/>
</dbReference>
<evidence type="ECO:0000256" key="6">
    <source>
        <dbReference type="ARBA" id="ARBA00023136"/>
    </source>
</evidence>
<feature type="transmembrane region" description="Helical" evidence="7">
    <location>
        <begin position="56"/>
        <end position="75"/>
    </location>
</feature>
<reference evidence="9 10" key="1">
    <citation type="journal article" date="2009" name="PLoS ONE">
        <title>The complete genome of Teredinibacter turnerae T7901: an intracellular endosymbiont of marine wood-boring bivalves (shipworms).</title>
        <authorList>
            <person name="Yang J.C."/>
            <person name="Madupu R."/>
            <person name="Durkin A.S."/>
            <person name="Ekborg N.A."/>
            <person name="Pedamallu C.S."/>
            <person name="Hostetler J.B."/>
            <person name="Radune D."/>
            <person name="Toms B.S."/>
            <person name="Henrissat B."/>
            <person name="Coutinho P.M."/>
            <person name="Schwarz S."/>
            <person name="Field L."/>
            <person name="Trindade-Silva A.E."/>
            <person name="Soares C.A.G."/>
            <person name="Elshahawi S."/>
            <person name="Hanora A."/>
            <person name="Schmidt E.W."/>
            <person name="Haygood M.G."/>
            <person name="Posfai J."/>
            <person name="Benner J."/>
            <person name="Madinger C."/>
            <person name="Nove J."/>
            <person name="Anton B."/>
            <person name="Chaudhary K."/>
            <person name="Foster J."/>
            <person name="Holman A."/>
            <person name="Kumar S."/>
            <person name="Lessard P.A."/>
            <person name="Luyten Y.A."/>
            <person name="Slatko B."/>
            <person name="Wood N."/>
            <person name="Wu B."/>
            <person name="Teplitski M."/>
            <person name="Mougous J.D."/>
            <person name="Ward N."/>
            <person name="Eisen J.A."/>
            <person name="Badger J.H."/>
            <person name="Distel D.L."/>
        </authorList>
    </citation>
    <scope>NUCLEOTIDE SEQUENCE [LARGE SCALE GENOMIC DNA]</scope>
    <source>
        <strain evidence="10">ATCC 39867 / T7901</strain>
    </source>
</reference>
<dbReference type="KEGG" id="ttu:TERTU_4327"/>
<comment type="similarity">
    <text evidence="2">Belongs to the bacterial sugar transferase family.</text>
</comment>
<keyword evidence="10" id="KW-1185">Reference proteome</keyword>
<evidence type="ECO:0000256" key="5">
    <source>
        <dbReference type="ARBA" id="ARBA00022989"/>
    </source>
</evidence>
<feature type="transmembrane region" description="Helical" evidence="7">
    <location>
        <begin position="87"/>
        <end position="105"/>
    </location>
</feature>
<dbReference type="EC" id="2.7.8.-" evidence="9"/>
<dbReference type="eggNOG" id="COG2148">
    <property type="taxonomic scope" value="Bacteria"/>
</dbReference>
<gene>
    <name evidence="9" type="ordered locus">TERTU_4327</name>
</gene>
<dbReference type="GO" id="GO:0016020">
    <property type="term" value="C:membrane"/>
    <property type="evidence" value="ECO:0007669"/>
    <property type="project" value="UniProtKB-SubCell"/>
</dbReference>
<dbReference type="GO" id="GO:0016780">
    <property type="term" value="F:phosphotransferase activity, for other substituted phosphate groups"/>
    <property type="evidence" value="ECO:0007669"/>
    <property type="project" value="TreeGrafter"/>
</dbReference>
<dbReference type="Pfam" id="PF13727">
    <property type="entry name" value="CoA_binding_3"/>
    <property type="match status" value="1"/>
</dbReference>
<dbReference type="HOGENOM" id="CLU_024920_0_1_6"/>
<dbReference type="EMBL" id="CP001614">
    <property type="protein sequence ID" value="ACR14497.1"/>
    <property type="molecule type" value="Genomic_DNA"/>
</dbReference>
<evidence type="ECO:0000256" key="2">
    <source>
        <dbReference type="ARBA" id="ARBA00006464"/>
    </source>
</evidence>
<evidence type="ECO:0000256" key="7">
    <source>
        <dbReference type="SAM" id="Phobius"/>
    </source>
</evidence>
<dbReference type="NCBIfam" id="TIGR03025">
    <property type="entry name" value="EPS_sugtrans"/>
    <property type="match status" value="1"/>
</dbReference>
<comment type="subcellular location">
    <subcellularLocation>
        <location evidence="1">Membrane</location>
        <topology evidence="1">Multi-pass membrane protein</topology>
    </subcellularLocation>
</comment>
<organism evidence="9 10">
    <name type="scientific">Teredinibacter turnerae (strain ATCC 39867 / T7901)</name>
    <dbReference type="NCBI Taxonomy" id="377629"/>
    <lineage>
        <taxon>Bacteria</taxon>
        <taxon>Pseudomonadati</taxon>
        <taxon>Pseudomonadota</taxon>
        <taxon>Gammaproteobacteria</taxon>
        <taxon>Cellvibrionales</taxon>
        <taxon>Cellvibrionaceae</taxon>
        <taxon>Teredinibacter</taxon>
    </lineage>
</organism>
<dbReference type="eggNOG" id="COG1086">
    <property type="taxonomic scope" value="Bacteria"/>
</dbReference>
<dbReference type="AlphaFoldDB" id="C5BIE5"/>
<name>C5BIE5_TERTT</name>
<evidence type="ECO:0000313" key="10">
    <source>
        <dbReference type="Proteomes" id="UP000009080"/>
    </source>
</evidence>
<feature type="transmembrane region" description="Helical" evidence="7">
    <location>
        <begin position="117"/>
        <end position="136"/>
    </location>
</feature>